<proteinExistence type="predicted"/>
<evidence type="ECO:0000313" key="3">
    <source>
        <dbReference type="EMBL" id="PEN09532.1"/>
    </source>
</evidence>
<comment type="caution">
    <text evidence="3">The sequence shown here is derived from an EMBL/GenBank/DDBJ whole genome shotgun (WGS) entry which is preliminary data.</text>
</comment>
<name>A0A2H3NR35_9BACT</name>
<evidence type="ECO:0000313" key="4">
    <source>
        <dbReference type="Proteomes" id="UP000221024"/>
    </source>
</evidence>
<dbReference type="Proteomes" id="UP000221024">
    <property type="component" value="Unassembled WGS sequence"/>
</dbReference>
<dbReference type="EMBL" id="PDEP01000001">
    <property type="protein sequence ID" value="PEN09532.1"/>
    <property type="molecule type" value="Genomic_DNA"/>
</dbReference>
<keyword evidence="4" id="KW-1185">Reference proteome</keyword>
<evidence type="ECO:0000256" key="1">
    <source>
        <dbReference type="SAM" id="MobiDB-lite"/>
    </source>
</evidence>
<organism evidence="3 4">
    <name type="scientific">Longimonas halophila</name>
    <dbReference type="NCBI Taxonomy" id="1469170"/>
    <lineage>
        <taxon>Bacteria</taxon>
        <taxon>Pseudomonadati</taxon>
        <taxon>Rhodothermota</taxon>
        <taxon>Rhodothermia</taxon>
        <taxon>Rhodothermales</taxon>
        <taxon>Salisaetaceae</taxon>
        <taxon>Longimonas</taxon>
    </lineage>
</organism>
<sequence length="79" mass="8340">MVFIEVLFILSCVAGLVVMLYIHHQYPEGIDPDDGFGGSDDGGLPPTGDSVPVGPRPELHVPTDGVPTDEQPSEPRVSA</sequence>
<reference evidence="3 4" key="1">
    <citation type="submission" date="2017-10" db="EMBL/GenBank/DDBJ databases">
        <title>Draft genome of Longimonas halophila.</title>
        <authorList>
            <person name="Goh K.M."/>
            <person name="Shamsir M.S."/>
            <person name="Lim S.W."/>
        </authorList>
    </citation>
    <scope>NUCLEOTIDE SEQUENCE [LARGE SCALE GENOMIC DNA]</scope>
    <source>
        <strain evidence="3 4">KCTC 42399</strain>
    </source>
</reference>
<keyword evidence="2" id="KW-1133">Transmembrane helix</keyword>
<gene>
    <name evidence="3" type="ORF">CRI93_02030</name>
</gene>
<accession>A0A2H3NR35</accession>
<keyword evidence="2" id="KW-0472">Membrane</keyword>
<dbReference type="RefSeq" id="WP_098060930.1">
    <property type="nucleotide sequence ID" value="NZ_PDEP01000001.1"/>
</dbReference>
<keyword evidence="2" id="KW-0812">Transmembrane</keyword>
<evidence type="ECO:0000256" key="2">
    <source>
        <dbReference type="SAM" id="Phobius"/>
    </source>
</evidence>
<protein>
    <submittedName>
        <fullName evidence="3">Uncharacterized protein</fullName>
    </submittedName>
</protein>
<feature type="region of interest" description="Disordered" evidence="1">
    <location>
        <begin position="30"/>
        <end position="79"/>
    </location>
</feature>
<feature type="transmembrane region" description="Helical" evidence="2">
    <location>
        <begin position="6"/>
        <end position="22"/>
    </location>
</feature>
<dbReference type="AlphaFoldDB" id="A0A2H3NR35"/>